<dbReference type="RefSeq" id="WP_203883701.1">
    <property type="nucleotide sequence ID" value="NZ_BAABHH010000011.1"/>
</dbReference>
<dbReference type="GO" id="GO:0003700">
    <property type="term" value="F:DNA-binding transcription factor activity"/>
    <property type="evidence" value="ECO:0007669"/>
    <property type="project" value="InterPro"/>
</dbReference>
<name>A0A8J3M6K6_9ACTN</name>
<evidence type="ECO:0000313" key="6">
    <source>
        <dbReference type="EMBL" id="GIG80301.1"/>
    </source>
</evidence>
<dbReference type="PROSITE" id="PS50949">
    <property type="entry name" value="HTH_GNTR"/>
    <property type="match status" value="1"/>
</dbReference>
<evidence type="ECO:0000256" key="1">
    <source>
        <dbReference type="ARBA" id="ARBA00023015"/>
    </source>
</evidence>
<dbReference type="PRINTS" id="PR00035">
    <property type="entry name" value="HTHGNTR"/>
</dbReference>
<dbReference type="Gene3D" id="1.10.10.10">
    <property type="entry name" value="Winged helix-like DNA-binding domain superfamily/Winged helix DNA-binding domain"/>
    <property type="match status" value="1"/>
</dbReference>
<dbReference type="PANTHER" id="PTHR44846">
    <property type="entry name" value="MANNOSYL-D-GLYCERATE TRANSPORT/METABOLISM SYSTEM REPRESSOR MNGR-RELATED"/>
    <property type="match status" value="1"/>
</dbReference>
<dbReference type="PANTHER" id="PTHR44846:SF17">
    <property type="entry name" value="GNTR-FAMILY TRANSCRIPTIONAL REGULATOR"/>
    <property type="match status" value="1"/>
</dbReference>
<dbReference type="Proteomes" id="UP000630097">
    <property type="component" value="Unassembled WGS sequence"/>
</dbReference>
<dbReference type="GO" id="GO:0003677">
    <property type="term" value="F:DNA binding"/>
    <property type="evidence" value="ECO:0007669"/>
    <property type="project" value="UniProtKB-KW"/>
</dbReference>
<dbReference type="InterPro" id="IPR036388">
    <property type="entry name" value="WH-like_DNA-bd_sf"/>
</dbReference>
<feature type="region of interest" description="Disordered" evidence="4">
    <location>
        <begin position="79"/>
        <end position="101"/>
    </location>
</feature>
<feature type="domain" description="HTH gntR-type" evidence="5">
    <location>
        <begin position="3"/>
        <end position="71"/>
    </location>
</feature>
<evidence type="ECO:0000256" key="4">
    <source>
        <dbReference type="SAM" id="MobiDB-lite"/>
    </source>
</evidence>
<dbReference type="InterPro" id="IPR050679">
    <property type="entry name" value="Bact_HTH_transcr_reg"/>
</dbReference>
<protein>
    <submittedName>
        <fullName evidence="6">GntR family transcriptional regulator</fullName>
    </submittedName>
</protein>
<evidence type="ECO:0000256" key="2">
    <source>
        <dbReference type="ARBA" id="ARBA00023125"/>
    </source>
</evidence>
<keyword evidence="2" id="KW-0238">DNA-binding</keyword>
<dbReference type="Gene3D" id="3.40.1410.10">
    <property type="entry name" value="Chorismate lyase-like"/>
    <property type="match status" value="1"/>
</dbReference>
<dbReference type="InterPro" id="IPR000524">
    <property type="entry name" value="Tscrpt_reg_HTH_GntR"/>
</dbReference>
<dbReference type="InterPro" id="IPR036390">
    <property type="entry name" value="WH_DNA-bd_sf"/>
</dbReference>
<evidence type="ECO:0000256" key="3">
    <source>
        <dbReference type="ARBA" id="ARBA00023163"/>
    </source>
</evidence>
<feature type="compositionally biased region" description="Basic and acidic residues" evidence="4">
    <location>
        <begin position="85"/>
        <end position="101"/>
    </location>
</feature>
<dbReference type="InterPro" id="IPR011663">
    <property type="entry name" value="UTRA"/>
</dbReference>
<keyword evidence="1" id="KW-0805">Transcription regulation</keyword>
<comment type="caution">
    <text evidence="6">The sequence shown here is derived from an EMBL/GenBank/DDBJ whole genome shotgun (WGS) entry which is preliminary data.</text>
</comment>
<proteinExistence type="predicted"/>
<dbReference type="GO" id="GO:0045892">
    <property type="term" value="P:negative regulation of DNA-templated transcription"/>
    <property type="evidence" value="ECO:0007669"/>
    <property type="project" value="TreeGrafter"/>
</dbReference>
<evidence type="ECO:0000313" key="7">
    <source>
        <dbReference type="Proteomes" id="UP000630097"/>
    </source>
</evidence>
<organism evidence="6 7">
    <name type="scientific">Planotetraspora kaengkrachanensis</name>
    <dbReference type="NCBI Taxonomy" id="575193"/>
    <lineage>
        <taxon>Bacteria</taxon>
        <taxon>Bacillati</taxon>
        <taxon>Actinomycetota</taxon>
        <taxon>Actinomycetes</taxon>
        <taxon>Streptosporangiales</taxon>
        <taxon>Streptosporangiaceae</taxon>
        <taxon>Planotetraspora</taxon>
    </lineage>
</organism>
<dbReference type="EMBL" id="BONV01000013">
    <property type="protein sequence ID" value="GIG80301.1"/>
    <property type="molecule type" value="Genomic_DNA"/>
</dbReference>
<dbReference type="SMART" id="SM00345">
    <property type="entry name" value="HTH_GNTR"/>
    <property type="match status" value="1"/>
</dbReference>
<dbReference type="SUPFAM" id="SSF46785">
    <property type="entry name" value="Winged helix' DNA-binding domain"/>
    <property type="match status" value="1"/>
</dbReference>
<accession>A0A8J3M6K6</accession>
<sequence>MPEPLYRTVAAELRNEIAKGTLAPGDQLPSEPELEDRFGVSRNTVRLALAALANEGLVEPRQGRGTYVREWVTFTVPAPAPGVPDRSERDEFVSSAEAESRAPEQRNFRVEVRTASSEVAARLEVDEGSRVVVRSMERLLDGRPWSIQESHYPMEIAEGTPLIDPEDIPHGTVRELAGHGYVQVGYRDEIVTRMPGQREAATLGVGPGVPVLEIFRTAYSSERPIRLTITVYTGDSTRLAYEMGDVSARGGEA</sequence>
<dbReference type="CDD" id="cd07377">
    <property type="entry name" value="WHTH_GntR"/>
    <property type="match status" value="1"/>
</dbReference>
<dbReference type="AlphaFoldDB" id="A0A8J3M6K6"/>
<keyword evidence="3" id="KW-0804">Transcription</keyword>
<keyword evidence="7" id="KW-1185">Reference proteome</keyword>
<dbReference type="InterPro" id="IPR028978">
    <property type="entry name" value="Chorismate_lyase_/UTRA_dom_sf"/>
</dbReference>
<gene>
    <name evidence="6" type="ORF">Pka01_34280</name>
</gene>
<evidence type="ECO:0000259" key="5">
    <source>
        <dbReference type="PROSITE" id="PS50949"/>
    </source>
</evidence>
<dbReference type="SMART" id="SM00866">
    <property type="entry name" value="UTRA"/>
    <property type="match status" value="1"/>
</dbReference>
<reference evidence="6 7" key="1">
    <citation type="submission" date="2021-01" db="EMBL/GenBank/DDBJ databases">
        <title>Whole genome shotgun sequence of Planotetraspora kaengkrachanensis NBRC 104272.</title>
        <authorList>
            <person name="Komaki H."/>
            <person name="Tamura T."/>
        </authorList>
    </citation>
    <scope>NUCLEOTIDE SEQUENCE [LARGE SCALE GENOMIC DNA]</scope>
    <source>
        <strain evidence="6 7">NBRC 104272</strain>
    </source>
</reference>
<dbReference type="SUPFAM" id="SSF64288">
    <property type="entry name" value="Chorismate lyase-like"/>
    <property type="match status" value="1"/>
</dbReference>
<dbReference type="Pfam" id="PF00392">
    <property type="entry name" value="GntR"/>
    <property type="match status" value="1"/>
</dbReference>
<dbReference type="Pfam" id="PF07702">
    <property type="entry name" value="UTRA"/>
    <property type="match status" value="1"/>
</dbReference>